<evidence type="ECO:0000313" key="2">
    <source>
        <dbReference type="EMBL" id="KAK5843187.1"/>
    </source>
</evidence>
<keyword evidence="3" id="KW-1185">Reference proteome</keyword>
<dbReference type="Proteomes" id="UP001358586">
    <property type="component" value="Chromosome 2"/>
</dbReference>
<accession>A0ABR0QWC8</accession>
<evidence type="ECO:0000256" key="1">
    <source>
        <dbReference type="SAM" id="MobiDB-lite"/>
    </source>
</evidence>
<gene>
    <name evidence="2" type="ORF">PVK06_005631</name>
</gene>
<organism evidence="2 3">
    <name type="scientific">Gossypium arboreum</name>
    <name type="common">Tree cotton</name>
    <name type="synonym">Gossypium nanking</name>
    <dbReference type="NCBI Taxonomy" id="29729"/>
    <lineage>
        <taxon>Eukaryota</taxon>
        <taxon>Viridiplantae</taxon>
        <taxon>Streptophyta</taxon>
        <taxon>Embryophyta</taxon>
        <taxon>Tracheophyta</taxon>
        <taxon>Spermatophyta</taxon>
        <taxon>Magnoliopsida</taxon>
        <taxon>eudicotyledons</taxon>
        <taxon>Gunneridae</taxon>
        <taxon>Pentapetalae</taxon>
        <taxon>rosids</taxon>
        <taxon>malvids</taxon>
        <taxon>Malvales</taxon>
        <taxon>Malvaceae</taxon>
        <taxon>Malvoideae</taxon>
        <taxon>Gossypium</taxon>
    </lineage>
</organism>
<protein>
    <submittedName>
        <fullName evidence="2">Uncharacterized protein</fullName>
    </submittedName>
</protein>
<dbReference type="EMBL" id="JARKNE010000002">
    <property type="protein sequence ID" value="KAK5843187.1"/>
    <property type="molecule type" value="Genomic_DNA"/>
</dbReference>
<feature type="region of interest" description="Disordered" evidence="1">
    <location>
        <begin position="1"/>
        <end position="28"/>
    </location>
</feature>
<proteinExistence type="predicted"/>
<evidence type="ECO:0000313" key="3">
    <source>
        <dbReference type="Proteomes" id="UP001358586"/>
    </source>
</evidence>
<comment type="caution">
    <text evidence="2">The sequence shown here is derived from an EMBL/GenBank/DDBJ whole genome shotgun (WGS) entry which is preliminary data.</text>
</comment>
<name>A0ABR0QWC8_GOSAR</name>
<reference evidence="2 3" key="1">
    <citation type="submission" date="2023-03" db="EMBL/GenBank/DDBJ databases">
        <title>WGS of Gossypium arboreum.</title>
        <authorList>
            <person name="Yu D."/>
        </authorList>
    </citation>
    <scope>NUCLEOTIDE SEQUENCE [LARGE SCALE GENOMIC DNA]</scope>
    <source>
        <tissue evidence="2">Leaf</tissue>
    </source>
</reference>
<sequence>MPEWGEARGNSGGGKRSRENGSVTSGKGLALRVGHRGLSPELVGYRCTLSCCCGKSRSLHVDRGKGWERLPRGPFPGDEQLTQNWYGHLESNCLIKTNYCDGLCRCSRNMISAQCSECQSEEIQESAGKRRE</sequence>